<dbReference type="PRINTS" id="PR00139">
    <property type="entry name" value="ASNGLNASE"/>
</dbReference>
<dbReference type="PIRSF" id="PIRSF500176">
    <property type="entry name" value="L_ASNase"/>
    <property type="match status" value="1"/>
</dbReference>
<dbReference type="CDD" id="cd08964">
    <property type="entry name" value="L-asparaginase_II"/>
    <property type="match status" value="1"/>
</dbReference>
<evidence type="ECO:0000313" key="7">
    <source>
        <dbReference type="EMBL" id="MFC4747457.1"/>
    </source>
</evidence>
<dbReference type="InterPro" id="IPR036152">
    <property type="entry name" value="Asp/glu_Ase-like_sf"/>
</dbReference>
<comment type="caution">
    <text evidence="7">The sequence shown here is derived from an EMBL/GenBank/DDBJ whole genome shotgun (WGS) entry which is preliminary data.</text>
</comment>
<keyword evidence="2 7" id="KW-0378">Hydrolase</keyword>
<feature type="active site" evidence="3">
    <location>
        <position position="33"/>
    </location>
</feature>
<dbReference type="Gene3D" id="3.40.50.40">
    <property type="match status" value="1"/>
</dbReference>
<sequence length="349" mass="37277">MKILITLVLSIALSTGIYAQKLPRIKVLATGGTIAGKGASADRSAYKSGELPIKDLIDAVPGIEKVADISGEQISNVGSQDMSIDIWIKLNKRINEIYKNNEADGIVITHGTDTQEETAYFLSLTVRYDKPVVITGSMRPATALSADGPKNLLDAVTLASSKQAANRGVLLIFNEYIFTGRDAVKTNTTHLNAFSAPNNGPIGQIYDGKVELYTKEIRKANKNTPFDITGLTSLPEVAVVELYADAPATAIKANVAAGVKGIITGGLGNGNLNKINSDAVVDAIKKGVVVARASRVPSGRVTLLDETDDQKLGTIVADDLIPQKARILLMLGLTQTSDSKKLQEYFFEY</sequence>
<proteinExistence type="inferred from homology"/>
<dbReference type="Proteomes" id="UP001595935">
    <property type="component" value="Unassembled WGS sequence"/>
</dbReference>
<evidence type="ECO:0000259" key="6">
    <source>
        <dbReference type="Pfam" id="PF17763"/>
    </source>
</evidence>
<dbReference type="RefSeq" id="WP_213257256.1">
    <property type="nucleotide sequence ID" value="NZ_JAGYWA010000003.1"/>
</dbReference>
<gene>
    <name evidence="7" type="ORF">ACFO5S_08360</name>
</gene>
<dbReference type="Pfam" id="PF17763">
    <property type="entry name" value="Asparaginase_C"/>
    <property type="match status" value="1"/>
</dbReference>
<accession>A0ABV9PDS8</accession>
<feature type="domain" description="Asparaginase/glutaminase C-terminal" evidence="6">
    <location>
        <begin position="237"/>
        <end position="346"/>
    </location>
</feature>
<dbReference type="GO" id="GO:0004067">
    <property type="term" value="F:asparaginase activity"/>
    <property type="evidence" value="ECO:0007669"/>
    <property type="project" value="UniProtKB-EC"/>
</dbReference>
<evidence type="ECO:0000256" key="3">
    <source>
        <dbReference type="PROSITE-ProRule" id="PRU10099"/>
    </source>
</evidence>
<dbReference type="Gene3D" id="3.40.50.1170">
    <property type="entry name" value="L-asparaginase, N-terminal domain"/>
    <property type="match status" value="1"/>
</dbReference>
<dbReference type="EMBL" id="JBHSGV010000003">
    <property type="protein sequence ID" value="MFC4747457.1"/>
    <property type="molecule type" value="Genomic_DNA"/>
</dbReference>
<evidence type="ECO:0000313" key="8">
    <source>
        <dbReference type="Proteomes" id="UP001595935"/>
    </source>
</evidence>
<evidence type="ECO:0000256" key="4">
    <source>
        <dbReference type="RuleBase" id="RU004456"/>
    </source>
</evidence>
<protein>
    <submittedName>
        <fullName evidence="7">Type II asparaginase</fullName>
        <ecNumber evidence="7">3.5.1.1</ecNumber>
    </submittedName>
</protein>
<dbReference type="InterPro" id="IPR004550">
    <property type="entry name" value="AsnASE_II"/>
</dbReference>
<dbReference type="PROSITE" id="PS00144">
    <property type="entry name" value="ASN_GLN_ASE_1"/>
    <property type="match status" value="1"/>
</dbReference>
<dbReference type="SUPFAM" id="SSF53774">
    <property type="entry name" value="Glutaminase/Asparaginase"/>
    <property type="match status" value="1"/>
</dbReference>
<reference evidence="8" key="1">
    <citation type="journal article" date="2019" name="Int. J. Syst. Evol. Microbiol.">
        <title>The Global Catalogue of Microorganisms (GCM) 10K type strain sequencing project: providing services to taxonomists for standard genome sequencing and annotation.</title>
        <authorList>
            <consortium name="The Broad Institute Genomics Platform"/>
            <consortium name="The Broad Institute Genome Sequencing Center for Infectious Disease"/>
            <person name="Wu L."/>
            <person name="Ma J."/>
        </authorList>
    </citation>
    <scope>NUCLEOTIDE SEQUENCE [LARGE SCALE GENOMIC DNA]</scope>
    <source>
        <strain evidence="8">WYCCWR 13023</strain>
    </source>
</reference>
<dbReference type="SFLD" id="SFLDS00057">
    <property type="entry name" value="Glutaminase/Asparaginase"/>
    <property type="match status" value="1"/>
</dbReference>
<feature type="domain" description="L-asparaginase N-terminal" evidence="5">
    <location>
        <begin position="24"/>
        <end position="216"/>
    </location>
</feature>
<dbReference type="InterPro" id="IPR006034">
    <property type="entry name" value="Asparaginase/glutaminase-like"/>
</dbReference>
<evidence type="ECO:0000256" key="1">
    <source>
        <dbReference type="ARBA" id="ARBA00010518"/>
    </source>
</evidence>
<evidence type="ECO:0000256" key="2">
    <source>
        <dbReference type="ARBA" id="ARBA00022801"/>
    </source>
</evidence>
<dbReference type="InterPro" id="IPR027473">
    <property type="entry name" value="L-asparaginase_C"/>
</dbReference>
<dbReference type="PANTHER" id="PTHR11707:SF28">
    <property type="entry name" value="60 KDA LYSOPHOSPHOLIPASE"/>
    <property type="match status" value="1"/>
</dbReference>
<organism evidence="7 8">
    <name type="scientific">Flavobacterium branchiicola</name>
    <dbReference type="NCBI Taxonomy" id="1114875"/>
    <lineage>
        <taxon>Bacteria</taxon>
        <taxon>Pseudomonadati</taxon>
        <taxon>Bacteroidota</taxon>
        <taxon>Flavobacteriia</taxon>
        <taxon>Flavobacteriales</taxon>
        <taxon>Flavobacteriaceae</taxon>
        <taxon>Flavobacterium</taxon>
    </lineage>
</organism>
<dbReference type="InterPro" id="IPR020827">
    <property type="entry name" value="Asparaginase/glutaminase_AS1"/>
</dbReference>
<dbReference type="InterPro" id="IPR040919">
    <property type="entry name" value="Asparaginase_C"/>
</dbReference>
<evidence type="ECO:0000259" key="5">
    <source>
        <dbReference type="Pfam" id="PF00710"/>
    </source>
</evidence>
<dbReference type="EC" id="3.5.1.1" evidence="7"/>
<dbReference type="PIRSF" id="PIRSF001220">
    <property type="entry name" value="L-ASNase_gatD"/>
    <property type="match status" value="1"/>
</dbReference>
<dbReference type="PROSITE" id="PS51732">
    <property type="entry name" value="ASN_GLN_ASE_3"/>
    <property type="match status" value="1"/>
</dbReference>
<dbReference type="SMART" id="SM00870">
    <property type="entry name" value="Asparaginase"/>
    <property type="match status" value="1"/>
</dbReference>
<dbReference type="NCBIfam" id="TIGR00520">
    <property type="entry name" value="asnASE_II"/>
    <property type="match status" value="1"/>
</dbReference>
<dbReference type="PANTHER" id="PTHR11707">
    <property type="entry name" value="L-ASPARAGINASE"/>
    <property type="match status" value="1"/>
</dbReference>
<dbReference type="Pfam" id="PF00710">
    <property type="entry name" value="Asparaginase"/>
    <property type="match status" value="1"/>
</dbReference>
<dbReference type="InterPro" id="IPR037152">
    <property type="entry name" value="L-asparaginase_N_sf"/>
</dbReference>
<name>A0ABV9PDS8_9FLAO</name>
<keyword evidence="8" id="KW-1185">Reference proteome</keyword>
<dbReference type="InterPro" id="IPR027474">
    <property type="entry name" value="L-asparaginase_N"/>
</dbReference>
<comment type="similarity">
    <text evidence="1 4">Belongs to the asparaginase 1 family.</text>
</comment>